<dbReference type="PRINTS" id="PR00738">
    <property type="entry name" value="GLHYDRLASE20"/>
</dbReference>
<proteinExistence type="inferred from homology"/>
<dbReference type="InterPro" id="IPR015882">
    <property type="entry name" value="HEX_bac_N"/>
</dbReference>
<evidence type="ECO:0000256" key="2">
    <source>
        <dbReference type="ARBA" id="ARBA00022801"/>
    </source>
</evidence>
<keyword evidence="2 8" id="KW-0378">Hydrolase</keyword>
<dbReference type="GO" id="GO:0005975">
    <property type="term" value="P:carbohydrate metabolic process"/>
    <property type="evidence" value="ECO:0007669"/>
    <property type="project" value="InterPro"/>
</dbReference>
<keyword evidence="9" id="KW-1185">Reference proteome</keyword>
<gene>
    <name evidence="8" type="ORF">FHS39_000724</name>
</gene>
<comment type="caution">
    <text evidence="8">The sequence shown here is derived from an EMBL/GenBank/DDBJ whole genome shotgun (WGS) entry which is preliminary data.</text>
</comment>
<dbReference type="GO" id="GO:0004563">
    <property type="term" value="F:beta-N-acetylhexosaminidase activity"/>
    <property type="evidence" value="ECO:0007669"/>
    <property type="project" value="UniProtKB-EC"/>
</dbReference>
<evidence type="ECO:0000313" key="8">
    <source>
        <dbReference type="EMBL" id="MBB4891724.1"/>
    </source>
</evidence>
<dbReference type="PANTHER" id="PTHR43678:SF1">
    <property type="entry name" value="BETA-N-ACETYLHEXOSAMINIDASE"/>
    <property type="match status" value="1"/>
</dbReference>
<dbReference type="SUPFAM" id="SSF55545">
    <property type="entry name" value="beta-N-acetylhexosaminidase-like domain"/>
    <property type="match status" value="1"/>
</dbReference>
<dbReference type="AlphaFoldDB" id="A0A7W7PJ29"/>
<evidence type="ECO:0000256" key="1">
    <source>
        <dbReference type="ARBA" id="ARBA00006285"/>
    </source>
</evidence>
<feature type="compositionally biased region" description="Low complexity" evidence="5">
    <location>
        <begin position="88"/>
        <end position="98"/>
    </location>
</feature>
<dbReference type="Gene3D" id="3.20.20.80">
    <property type="entry name" value="Glycosidases"/>
    <property type="match status" value="1"/>
</dbReference>
<dbReference type="InterPro" id="IPR052764">
    <property type="entry name" value="GH20_Enzymes"/>
</dbReference>
<dbReference type="Proteomes" id="UP000556084">
    <property type="component" value="Unassembled WGS sequence"/>
</dbReference>
<dbReference type="Pfam" id="PF00728">
    <property type="entry name" value="Glyco_hydro_20"/>
    <property type="match status" value="1"/>
</dbReference>
<dbReference type="CDD" id="cd06564">
    <property type="entry name" value="GH20_DspB_LnbB-like"/>
    <property type="match status" value="1"/>
</dbReference>
<feature type="compositionally biased region" description="Low complexity" evidence="5">
    <location>
        <begin position="48"/>
        <end position="75"/>
    </location>
</feature>
<dbReference type="EC" id="3.2.1.52" evidence="8"/>
<evidence type="ECO:0000256" key="3">
    <source>
        <dbReference type="ARBA" id="ARBA00023295"/>
    </source>
</evidence>
<dbReference type="InterPro" id="IPR025705">
    <property type="entry name" value="Beta_hexosaminidase_sua/sub"/>
</dbReference>
<dbReference type="EMBL" id="JACHJH010000001">
    <property type="protein sequence ID" value="MBB4891724.1"/>
    <property type="molecule type" value="Genomic_DNA"/>
</dbReference>
<name>A0A7W7PJ29_9ACTN</name>
<dbReference type="Gene3D" id="3.30.379.10">
    <property type="entry name" value="Chitobiase/beta-hexosaminidase domain 2-like"/>
    <property type="match status" value="1"/>
</dbReference>
<organism evidence="8 9">
    <name type="scientific">Streptomyces olivoverticillatus</name>
    <dbReference type="NCBI Taxonomy" id="66427"/>
    <lineage>
        <taxon>Bacteria</taxon>
        <taxon>Bacillati</taxon>
        <taxon>Actinomycetota</taxon>
        <taxon>Actinomycetes</taxon>
        <taxon>Kitasatosporales</taxon>
        <taxon>Streptomycetaceae</taxon>
        <taxon>Streptomyces</taxon>
    </lineage>
</organism>
<evidence type="ECO:0000259" key="6">
    <source>
        <dbReference type="Pfam" id="PF00728"/>
    </source>
</evidence>
<dbReference type="Pfam" id="PF02838">
    <property type="entry name" value="Glyco_hydro_20b"/>
    <property type="match status" value="1"/>
</dbReference>
<dbReference type="PANTHER" id="PTHR43678">
    <property type="entry name" value="PUTATIVE (AFU_ORTHOLOGUE AFUA_2G00640)-RELATED"/>
    <property type="match status" value="1"/>
</dbReference>
<protein>
    <submittedName>
        <fullName evidence="8">Hexosaminidase</fullName>
        <ecNumber evidence="8">3.2.1.52</ecNumber>
    </submittedName>
</protein>
<dbReference type="InterPro" id="IPR017853">
    <property type="entry name" value="GH"/>
</dbReference>
<dbReference type="InterPro" id="IPR029018">
    <property type="entry name" value="Hex-like_dom2"/>
</dbReference>
<dbReference type="PROSITE" id="PS51257">
    <property type="entry name" value="PROKAR_LIPOPROTEIN"/>
    <property type="match status" value="1"/>
</dbReference>
<feature type="region of interest" description="Disordered" evidence="5">
    <location>
        <begin position="36"/>
        <end position="98"/>
    </location>
</feature>
<evidence type="ECO:0000256" key="5">
    <source>
        <dbReference type="SAM" id="MobiDB-lite"/>
    </source>
</evidence>
<feature type="domain" description="Glycoside hydrolase family 20 catalytic" evidence="6">
    <location>
        <begin position="200"/>
        <end position="530"/>
    </location>
</feature>
<dbReference type="InterPro" id="IPR015883">
    <property type="entry name" value="Glyco_hydro_20_cat"/>
</dbReference>
<evidence type="ECO:0000256" key="4">
    <source>
        <dbReference type="PIRSR" id="PIRSR625705-1"/>
    </source>
</evidence>
<evidence type="ECO:0000313" key="9">
    <source>
        <dbReference type="Proteomes" id="UP000556084"/>
    </source>
</evidence>
<feature type="domain" description="Beta-hexosaminidase bacterial type N-terminal" evidence="7">
    <location>
        <begin position="77"/>
        <end position="194"/>
    </location>
</feature>
<evidence type="ECO:0000259" key="7">
    <source>
        <dbReference type="Pfam" id="PF02838"/>
    </source>
</evidence>
<dbReference type="RefSeq" id="WP_184346248.1">
    <property type="nucleotide sequence ID" value="NZ_JACHJH010000001.1"/>
</dbReference>
<accession>A0A7W7PJ29</accession>
<dbReference type="SUPFAM" id="SSF51445">
    <property type="entry name" value="(Trans)glycosidases"/>
    <property type="match status" value="1"/>
</dbReference>
<comment type="similarity">
    <text evidence="1">Belongs to the glycosyl hydrolase 20 family.</text>
</comment>
<keyword evidence="3 8" id="KW-0326">Glycosidase</keyword>
<sequence length="549" mass="58967">MGLPVRITRSAIRGTVAGCALLVTMTLMGCPGKEATTGVRKAGDDSRSPQAASSSTAPPSSAAAGTSAAAPVPQAEPRTVPSVRNWTGRPGPGWRPAPGARVVADPGGPLADEAHSLADGLRLPFAPAPAHPGDVELALRPGQAGGPESYELITADRKVLITAPDEAGAFYGTRTVLQAVRTGGGLPEGVVRDAPDRPRRGLNIDIARKHFPADWIEARLREMADLKLNELGLHFSDDQGFRIQSDSHPEVVSPDHLTKDEIRRIVVLASSLHITVVPEIDSPGHLGAVLGPHPDLQLHDASGTVSRGAVDIGNPAAARIVDDLMREYAPLFPGPYWHLGADEYRALMARDPQASYPRLAQLARQKYGTQARVQDLATGWLNDRAAVVRSLGKRPRAWNDGFFRGGTISPDKSIEVEYWTGKELGARAPQEYLNEGRTLVNLNDEYLYYVLGEPNQFRYPTGERIYREWTPAVLRGTTAVPGPAALTGPARVVGGRLAIWCDRATAQTPDQVAAGIRLPLAALAQKLWDPRPPRLAWAQFTALARQVRG</sequence>
<reference evidence="8 9" key="1">
    <citation type="submission" date="2020-08" db="EMBL/GenBank/DDBJ databases">
        <title>Genomic Encyclopedia of Type Strains, Phase III (KMG-III): the genomes of soil and plant-associated and newly described type strains.</title>
        <authorList>
            <person name="Whitman W."/>
        </authorList>
    </citation>
    <scope>NUCLEOTIDE SEQUENCE [LARGE SCALE GENOMIC DNA]</scope>
    <source>
        <strain evidence="8 9">CECT 3266</strain>
    </source>
</reference>
<feature type="active site" description="Proton donor" evidence="4">
    <location>
        <position position="343"/>
    </location>
</feature>